<evidence type="ECO:0000256" key="10">
    <source>
        <dbReference type="SAM" id="Phobius"/>
    </source>
</evidence>
<keyword evidence="2" id="KW-0813">Transport</keyword>
<feature type="transmembrane region" description="Helical" evidence="10">
    <location>
        <begin position="161"/>
        <end position="183"/>
    </location>
</feature>
<keyword evidence="3" id="KW-0050">Antiport</keyword>
<feature type="transmembrane region" description="Helical" evidence="10">
    <location>
        <begin position="90"/>
        <end position="110"/>
    </location>
</feature>
<dbReference type="AlphaFoldDB" id="A0AAN2BM57"/>
<dbReference type="EMBL" id="AP023086">
    <property type="protein sequence ID" value="BCD99828.1"/>
    <property type="molecule type" value="Genomic_DNA"/>
</dbReference>
<dbReference type="InterPro" id="IPR002528">
    <property type="entry name" value="MATE_fam"/>
</dbReference>
<keyword evidence="12" id="KW-1185">Reference proteome</keyword>
<feature type="transmembrane region" description="Helical" evidence="10">
    <location>
        <begin position="315"/>
        <end position="338"/>
    </location>
</feature>
<dbReference type="GO" id="GO:0005886">
    <property type="term" value="C:plasma membrane"/>
    <property type="evidence" value="ECO:0007669"/>
    <property type="project" value="UniProtKB-SubCell"/>
</dbReference>
<comment type="subcellular location">
    <subcellularLocation>
        <location evidence="1">Cell inner membrane</location>
        <topology evidence="1">Multi-pass membrane protein</topology>
    </subcellularLocation>
</comment>
<dbReference type="InterPro" id="IPR048279">
    <property type="entry name" value="MdtK-like"/>
</dbReference>
<dbReference type="RefSeq" id="WP_236985125.1">
    <property type="nucleotide sequence ID" value="NZ_AP023086.1"/>
</dbReference>
<accession>A0AAN2BM57</accession>
<dbReference type="GO" id="GO:0042910">
    <property type="term" value="F:xenobiotic transmembrane transporter activity"/>
    <property type="evidence" value="ECO:0007669"/>
    <property type="project" value="InterPro"/>
</dbReference>
<feature type="transmembrane region" description="Helical" evidence="10">
    <location>
        <begin position="350"/>
        <end position="376"/>
    </location>
</feature>
<dbReference type="InterPro" id="IPR050222">
    <property type="entry name" value="MATE_MdtK"/>
</dbReference>
<reference evidence="11 12" key="1">
    <citation type="journal article" date="2022" name="IScience">
        <title>An ultrasensitive nanofiber-based assay for enzymatic hydrolysis and deep-sea microbial degradation of cellulose.</title>
        <authorList>
            <person name="Tsudome M."/>
            <person name="Tachioka M."/>
            <person name="Miyazaki M."/>
            <person name="Uchimura K."/>
            <person name="Tsuda M."/>
            <person name="Takaki Y."/>
            <person name="Deguchi S."/>
        </authorList>
    </citation>
    <scope>NUCLEOTIDE SEQUENCE [LARGE SCALE GENOMIC DNA]</scope>
    <source>
        <strain evidence="11 12">GE09</strain>
    </source>
</reference>
<evidence type="ECO:0000256" key="2">
    <source>
        <dbReference type="ARBA" id="ARBA00022448"/>
    </source>
</evidence>
<dbReference type="PANTHER" id="PTHR43298">
    <property type="entry name" value="MULTIDRUG RESISTANCE PROTEIN NORM-RELATED"/>
    <property type="match status" value="1"/>
</dbReference>
<evidence type="ECO:0000256" key="1">
    <source>
        <dbReference type="ARBA" id="ARBA00004429"/>
    </source>
</evidence>
<protein>
    <recommendedName>
        <fullName evidence="9">Multidrug-efflux transporter</fullName>
    </recommendedName>
</protein>
<gene>
    <name evidence="11" type="ORF">MARGE09_P4030</name>
</gene>
<name>A0AAN2BM57_9GAMM</name>
<sequence length="450" mass="48350">MPLLQRTFQEWRTLLRLGAPILVAQLAQMANAFVDTVMAGNASAYDLAAVGIGVSFWVPLSLFFVGLLGALQPIISQHMGAKQHSQIHPVAWQGIYIGLVGSVAMMALLWNAMPVVDLFNTDAKTGAIVAGYLQAFVWGVPALLLLTALRGFTDGMGHTWIFMAFSLFGTACNIPLNYVLIYGKLGLPAMGGIGCGWATTGANMCALVAMLGYLAWGKQFRGYRLFKHVSLPNAALIMSILRLGIPIGITLFVEVSMFCAIALFLAPLGAQTVAGHQIVLNATSIAFMVPLSLGMAVLLRVSYLVGEQSHAQARLVAYSSIALALMIACINAPILFWGRSIIAHVYTQEPAVITVATQLFMLAAIFQIVDVIQVVAVNALRGYKDTTLPMLIIVLAFWAVCLPLGYVLAYTDYVVPAMGAAGYWVALTAGLAIAAVLLTWRLFVFKPQYT</sequence>
<dbReference type="Proteomes" id="UP001320119">
    <property type="component" value="Chromosome"/>
</dbReference>
<feature type="transmembrane region" description="Helical" evidence="10">
    <location>
        <begin position="48"/>
        <end position="70"/>
    </location>
</feature>
<dbReference type="PANTHER" id="PTHR43298:SF2">
    <property type="entry name" value="FMN_FAD EXPORTER YEEO-RELATED"/>
    <property type="match status" value="1"/>
</dbReference>
<dbReference type="GO" id="GO:0015297">
    <property type="term" value="F:antiporter activity"/>
    <property type="evidence" value="ECO:0007669"/>
    <property type="project" value="UniProtKB-KW"/>
</dbReference>
<evidence type="ECO:0000256" key="9">
    <source>
        <dbReference type="ARBA" id="ARBA00031636"/>
    </source>
</evidence>
<keyword evidence="8 10" id="KW-0472">Membrane</keyword>
<organism evidence="11 12">
    <name type="scientific">Marinagarivorans cellulosilyticus</name>
    <dbReference type="NCBI Taxonomy" id="2721545"/>
    <lineage>
        <taxon>Bacteria</taxon>
        <taxon>Pseudomonadati</taxon>
        <taxon>Pseudomonadota</taxon>
        <taxon>Gammaproteobacteria</taxon>
        <taxon>Cellvibrionales</taxon>
        <taxon>Cellvibrionaceae</taxon>
        <taxon>Marinagarivorans</taxon>
    </lineage>
</organism>
<feature type="transmembrane region" description="Helical" evidence="10">
    <location>
        <begin position="236"/>
        <end position="266"/>
    </location>
</feature>
<evidence type="ECO:0000256" key="8">
    <source>
        <dbReference type="ARBA" id="ARBA00023136"/>
    </source>
</evidence>
<evidence type="ECO:0000256" key="3">
    <source>
        <dbReference type="ARBA" id="ARBA00022449"/>
    </source>
</evidence>
<feature type="transmembrane region" description="Helical" evidence="10">
    <location>
        <begin position="388"/>
        <end position="409"/>
    </location>
</feature>
<evidence type="ECO:0000256" key="4">
    <source>
        <dbReference type="ARBA" id="ARBA00022475"/>
    </source>
</evidence>
<keyword evidence="7" id="KW-0406">Ion transport</keyword>
<keyword evidence="6 10" id="KW-1133">Transmembrane helix</keyword>
<keyword evidence="5 10" id="KW-0812">Transmembrane</keyword>
<dbReference type="GO" id="GO:0006811">
    <property type="term" value="P:monoatomic ion transport"/>
    <property type="evidence" value="ECO:0007669"/>
    <property type="project" value="UniProtKB-KW"/>
</dbReference>
<dbReference type="CDD" id="cd13131">
    <property type="entry name" value="MATE_NorM_like"/>
    <property type="match status" value="1"/>
</dbReference>
<dbReference type="PIRSF" id="PIRSF006603">
    <property type="entry name" value="DinF"/>
    <property type="match status" value="1"/>
</dbReference>
<evidence type="ECO:0000256" key="5">
    <source>
        <dbReference type="ARBA" id="ARBA00022692"/>
    </source>
</evidence>
<feature type="transmembrane region" description="Helical" evidence="10">
    <location>
        <begin position="189"/>
        <end position="216"/>
    </location>
</feature>
<evidence type="ECO:0000256" key="7">
    <source>
        <dbReference type="ARBA" id="ARBA00023065"/>
    </source>
</evidence>
<dbReference type="KEGG" id="marq:MARGE09_P4030"/>
<dbReference type="NCBIfam" id="TIGR00797">
    <property type="entry name" value="matE"/>
    <property type="match status" value="1"/>
</dbReference>
<evidence type="ECO:0000256" key="6">
    <source>
        <dbReference type="ARBA" id="ARBA00022989"/>
    </source>
</evidence>
<evidence type="ECO:0000313" key="12">
    <source>
        <dbReference type="Proteomes" id="UP001320119"/>
    </source>
</evidence>
<proteinExistence type="predicted"/>
<keyword evidence="4" id="KW-1003">Cell membrane</keyword>
<evidence type="ECO:0000313" key="11">
    <source>
        <dbReference type="EMBL" id="BCD99828.1"/>
    </source>
</evidence>
<dbReference type="Pfam" id="PF01554">
    <property type="entry name" value="MatE"/>
    <property type="match status" value="2"/>
</dbReference>
<feature type="transmembrane region" description="Helical" evidence="10">
    <location>
        <begin position="278"/>
        <end position="303"/>
    </location>
</feature>
<feature type="transmembrane region" description="Helical" evidence="10">
    <location>
        <begin position="130"/>
        <end position="149"/>
    </location>
</feature>
<feature type="transmembrane region" description="Helical" evidence="10">
    <location>
        <begin position="421"/>
        <end position="444"/>
    </location>
</feature>